<gene>
    <name evidence="2" type="ORF">A3E44_01490</name>
</gene>
<protein>
    <submittedName>
        <fullName evidence="2">Uncharacterized protein</fullName>
    </submittedName>
</protein>
<keyword evidence="1" id="KW-0812">Transmembrane</keyword>
<proteinExistence type="predicted"/>
<name>A0A1F8AST3_9BACT</name>
<keyword evidence="1" id="KW-1133">Transmembrane helix</keyword>
<dbReference type="EMBL" id="MGGW01000009">
    <property type="protein sequence ID" value="OGM54813.1"/>
    <property type="molecule type" value="Genomic_DNA"/>
</dbReference>
<evidence type="ECO:0000313" key="2">
    <source>
        <dbReference type="EMBL" id="OGM54813.1"/>
    </source>
</evidence>
<comment type="caution">
    <text evidence="2">The sequence shown here is derived from an EMBL/GenBank/DDBJ whole genome shotgun (WGS) entry which is preliminary data.</text>
</comment>
<organism evidence="2 3">
    <name type="scientific">Candidatus Woesebacteria bacterium RIFCSPHIGHO2_12_FULL_41_24</name>
    <dbReference type="NCBI Taxonomy" id="1802510"/>
    <lineage>
        <taxon>Bacteria</taxon>
        <taxon>Candidatus Woeseibacteriota</taxon>
    </lineage>
</organism>
<accession>A0A1F8AST3</accession>
<sequence length="71" mass="8449">MNIWNKWKKISNAVLDFQTKIFLNLFFISMISPFALIYKLFSDPLKVKGTVSWTDKRNINFSSIQALKREY</sequence>
<evidence type="ECO:0000256" key="1">
    <source>
        <dbReference type="SAM" id="Phobius"/>
    </source>
</evidence>
<evidence type="ECO:0000313" key="3">
    <source>
        <dbReference type="Proteomes" id="UP000178603"/>
    </source>
</evidence>
<feature type="transmembrane region" description="Helical" evidence="1">
    <location>
        <begin position="21"/>
        <end position="41"/>
    </location>
</feature>
<reference evidence="2 3" key="1">
    <citation type="journal article" date="2016" name="Nat. Commun.">
        <title>Thousands of microbial genomes shed light on interconnected biogeochemical processes in an aquifer system.</title>
        <authorList>
            <person name="Anantharaman K."/>
            <person name="Brown C.T."/>
            <person name="Hug L.A."/>
            <person name="Sharon I."/>
            <person name="Castelle C.J."/>
            <person name="Probst A.J."/>
            <person name="Thomas B.C."/>
            <person name="Singh A."/>
            <person name="Wilkins M.J."/>
            <person name="Karaoz U."/>
            <person name="Brodie E.L."/>
            <person name="Williams K.H."/>
            <person name="Hubbard S.S."/>
            <person name="Banfield J.F."/>
        </authorList>
    </citation>
    <scope>NUCLEOTIDE SEQUENCE [LARGE SCALE GENOMIC DNA]</scope>
</reference>
<dbReference type="AlphaFoldDB" id="A0A1F8AST3"/>
<keyword evidence="1" id="KW-0472">Membrane</keyword>
<dbReference type="Proteomes" id="UP000178603">
    <property type="component" value="Unassembled WGS sequence"/>
</dbReference>